<dbReference type="Gene3D" id="3.40.630.30">
    <property type="match status" value="1"/>
</dbReference>
<feature type="domain" description="N-acetyltransferase" evidence="1">
    <location>
        <begin position="12"/>
        <end position="141"/>
    </location>
</feature>
<sequence length="145" mass="16908">MKWQKDAFEIDTNIERLNVSLIHQFLCEESRWAKGIPLQTVEKSLSRSVNFGIYSQNRQIGFARVISDCATFANLVDVFVLPDYRHQGIATWLLNCIVEHPDLQGLRRWTLAATPEGQNLYRKIGFAELSKPEIFMERFFPLIYQ</sequence>
<protein>
    <submittedName>
        <fullName evidence="2">GNAT family N-acetyltransferase</fullName>
    </submittedName>
</protein>
<dbReference type="Proteomes" id="UP001149400">
    <property type="component" value="Unassembled WGS sequence"/>
</dbReference>
<dbReference type="Pfam" id="PF13508">
    <property type="entry name" value="Acetyltransf_7"/>
    <property type="match status" value="1"/>
</dbReference>
<organism evidence="2 3">
    <name type="scientific">Enterovibrio gelatinilyticus</name>
    <dbReference type="NCBI Taxonomy" id="2899819"/>
    <lineage>
        <taxon>Bacteria</taxon>
        <taxon>Pseudomonadati</taxon>
        <taxon>Pseudomonadota</taxon>
        <taxon>Gammaproteobacteria</taxon>
        <taxon>Vibrionales</taxon>
        <taxon>Vibrionaceae</taxon>
        <taxon>Enterovibrio</taxon>
    </lineage>
</organism>
<gene>
    <name evidence="2" type="ORF">LRP50_01060</name>
</gene>
<evidence type="ECO:0000313" key="2">
    <source>
        <dbReference type="EMBL" id="MDD1791718.1"/>
    </source>
</evidence>
<dbReference type="InterPro" id="IPR053144">
    <property type="entry name" value="Acetyltransferase_Butenolide"/>
</dbReference>
<evidence type="ECO:0000259" key="1">
    <source>
        <dbReference type="PROSITE" id="PS51186"/>
    </source>
</evidence>
<dbReference type="CDD" id="cd04301">
    <property type="entry name" value="NAT_SF"/>
    <property type="match status" value="1"/>
</dbReference>
<proteinExistence type="predicted"/>
<evidence type="ECO:0000313" key="3">
    <source>
        <dbReference type="Proteomes" id="UP001149400"/>
    </source>
</evidence>
<dbReference type="InterPro" id="IPR000182">
    <property type="entry name" value="GNAT_dom"/>
</dbReference>
<dbReference type="EMBL" id="JAJUBC010000001">
    <property type="protein sequence ID" value="MDD1791718.1"/>
    <property type="molecule type" value="Genomic_DNA"/>
</dbReference>
<dbReference type="SUPFAM" id="SSF55729">
    <property type="entry name" value="Acyl-CoA N-acyltransferases (Nat)"/>
    <property type="match status" value="1"/>
</dbReference>
<name>A0ABT5QUP9_9GAMM</name>
<comment type="caution">
    <text evidence="2">The sequence shown here is derived from an EMBL/GenBank/DDBJ whole genome shotgun (WGS) entry which is preliminary data.</text>
</comment>
<dbReference type="RefSeq" id="WP_274162666.1">
    <property type="nucleotide sequence ID" value="NZ_JAJUBC010000001.1"/>
</dbReference>
<dbReference type="InterPro" id="IPR016181">
    <property type="entry name" value="Acyl_CoA_acyltransferase"/>
</dbReference>
<dbReference type="PANTHER" id="PTHR43233:SF1">
    <property type="entry name" value="FAMILY N-ACETYLTRANSFERASE, PUTATIVE (AFU_ORTHOLOGUE AFUA_6G03350)-RELATED"/>
    <property type="match status" value="1"/>
</dbReference>
<dbReference type="PROSITE" id="PS51186">
    <property type="entry name" value="GNAT"/>
    <property type="match status" value="1"/>
</dbReference>
<accession>A0ABT5QUP9</accession>
<dbReference type="PANTHER" id="PTHR43233">
    <property type="entry name" value="FAMILY N-ACETYLTRANSFERASE, PUTATIVE (AFU_ORTHOLOGUE AFUA_6G03350)-RELATED"/>
    <property type="match status" value="1"/>
</dbReference>
<keyword evidence="3" id="KW-1185">Reference proteome</keyword>
<reference evidence="2" key="1">
    <citation type="submission" date="2021-12" db="EMBL/GenBank/DDBJ databases">
        <title>Enterovibrio ZSDZ35 sp. nov. and Enterovibrio ZSDZ42 sp. nov., isolated from coastal seawater in Qingdao.</title>
        <authorList>
            <person name="Zhang P."/>
        </authorList>
    </citation>
    <scope>NUCLEOTIDE SEQUENCE</scope>
    <source>
        <strain evidence="2">ZSDZ42</strain>
    </source>
</reference>